<dbReference type="Pfam" id="PF00004">
    <property type="entry name" value="AAA"/>
    <property type="match status" value="1"/>
</dbReference>
<evidence type="ECO:0000256" key="3">
    <source>
        <dbReference type="ARBA" id="ARBA00022490"/>
    </source>
</evidence>
<dbReference type="SMART" id="SM00382">
    <property type="entry name" value="AAA"/>
    <property type="match status" value="1"/>
</dbReference>
<evidence type="ECO:0000259" key="6">
    <source>
        <dbReference type="SMART" id="SM00382"/>
    </source>
</evidence>
<feature type="domain" description="MIT" evidence="7">
    <location>
        <begin position="4"/>
        <end position="79"/>
    </location>
</feature>
<sequence length="369" mass="42268">MSAQSMLEEMARKYAINAVKADKEGKAEDAINNYKKAIEILSQLIALYPDSPSIKVYEQMINEYKKRIEVLKEAVPASGSESKQIDIEDLIVKEKPKVSFKDIVGLDDVKEALKEAIIYPTKRPDLFPLGWPRGILLYGPPGCGKTMIAAAVASEIDSYFIQVDAASIMSKWLGEAEKNVAKIFTKAREISKREEKPVIIFIDELDALLGIYNSENGGEVRVRNQFLKEMDGLQDKSENYKVYVIGATNKPWRLDEPFLRRFQKRIYVRLPDFQQRLALLQYYTSKIKMENVDLNKVAEMTEGYTASDIKDIVQAAHIRVVKEMFINNLNEPRPVSMEDFIEVLKIRKPSVNQEMIKAYEAWHEKFKAL</sequence>
<dbReference type="GO" id="GO:0005524">
    <property type="term" value="F:ATP binding"/>
    <property type="evidence" value="ECO:0007669"/>
    <property type="project" value="UniProtKB-KW"/>
</dbReference>
<dbReference type="InterPro" id="IPR050304">
    <property type="entry name" value="MT-severing_AAA_ATPase"/>
</dbReference>
<dbReference type="Gene3D" id="1.10.8.60">
    <property type="match status" value="1"/>
</dbReference>
<dbReference type="GeneID" id="1459213"/>
<dbReference type="CDD" id="cd19509">
    <property type="entry name" value="RecA-like_VPS4-like"/>
    <property type="match status" value="1"/>
</dbReference>
<keyword evidence="4" id="KW-0547">Nucleotide-binding</keyword>
<dbReference type="FunFam" id="3.40.50.300:FF:001054">
    <property type="entry name" value="ATPase, AAA family, putative"/>
    <property type="match status" value="1"/>
</dbReference>
<evidence type="ECO:0000256" key="5">
    <source>
        <dbReference type="ARBA" id="ARBA00022840"/>
    </source>
</evidence>
<keyword evidence="3" id="KW-0963">Cytoplasm</keyword>
<feature type="domain" description="AAA+ ATPase" evidence="6">
    <location>
        <begin position="131"/>
        <end position="272"/>
    </location>
</feature>
<dbReference type="KEGG" id="soh:D1869_07075"/>
<gene>
    <name evidence="9" type="ORF">D1869_07075</name>
    <name evidence="8" type="ORF">HNQ62_000314</name>
</gene>
<dbReference type="Proteomes" id="UP000582213">
    <property type="component" value="Unassembled WGS sequence"/>
</dbReference>
<dbReference type="GeneID" id="42800996"/>
<evidence type="ECO:0000313" key="8">
    <source>
        <dbReference type="EMBL" id="MBB5252596.1"/>
    </source>
</evidence>
<keyword evidence="5" id="KW-0067">ATP-binding</keyword>
<evidence type="ECO:0000313" key="11">
    <source>
        <dbReference type="Proteomes" id="UP000582213"/>
    </source>
</evidence>
<dbReference type="RefSeq" id="WP_010979234.1">
    <property type="nucleotide sequence ID" value="NZ_CP045484.1"/>
</dbReference>
<dbReference type="InterPro" id="IPR036181">
    <property type="entry name" value="MIT_dom_sf"/>
</dbReference>
<dbReference type="Pfam" id="PF17862">
    <property type="entry name" value="AAA_lid_3"/>
    <property type="match status" value="1"/>
</dbReference>
<dbReference type="InterPro" id="IPR054951">
    <property type="entry name" value="cell_div_CdvC"/>
</dbReference>
<evidence type="ECO:0000256" key="2">
    <source>
        <dbReference type="ARBA" id="ARBA00004496"/>
    </source>
</evidence>
<evidence type="ECO:0000256" key="1">
    <source>
        <dbReference type="ARBA" id="ARBA00004370"/>
    </source>
</evidence>
<evidence type="ECO:0000256" key="4">
    <source>
        <dbReference type="ARBA" id="ARBA00022741"/>
    </source>
</evidence>
<dbReference type="Gene3D" id="1.20.58.80">
    <property type="entry name" value="Phosphotransferase system, lactose/cellobiose-type IIA subunit"/>
    <property type="match status" value="1"/>
</dbReference>
<dbReference type="EMBL" id="JACHFY010000001">
    <property type="protein sequence ID" value="MBB5252596.1"/>
    <property type="molecule type" value="Genomic_DNA"/>
</dbReference>
<dbReference type="NCBIfam" id="NF041006">
    <property type="entry name" value="cell_div_CdvC"/>
    <property type="match status" value="1"/>
</dbReference>
<dbReference type="Gene3D" id="3.40.50.300">
    <property type="entry name" value="P-loop containing nucleotide triphosphate hydrolases"/>
    <property type="match status" value="1"/>
</dbReference>
<dbReference type="GO" id="GO:0016887">
    <property type="term" value="F:ATP hydrolysis activity"/>
    <property type="evidence" value="ECO:0007669"/>
    <property type="project" value="InterPro"/>
</dbReference>
<dbReference type="GO" id="GO:0005737">
    <property type="term" value="C:cytoplasm"/>
    <property type="evidence" value="ECO:0007669"/>
    <property type="project" value="UniProtKB-SubCell"/>
</dbReference>
<reference evidence="8 11" key="2">
    <citation type="submission" date="2020-08" db="EMBL/GenBank/DDBJ databases">
        <title>Genomic Encyclopedia of Type Strains, Phase IV (KMG-IV): sequencing the most valuable type-strain genomes for metagenomic binning, comparative biology and taxonomic classification.</title>
        <authorList>
            <person name="Goeker M."/>
        </authorList>
    </citation>
    <scope>NUCLEOTIDE SEQUENCE [LARGE SCALE GENOMIC DNA]</scope>
    <source>
        <strain evidence="8 11">DSM 12421</strain>
    </source>
</reference>
<dbReference type="InterPro" id="IPR027417">
    <property type="entry name" value="P-loop_NTPase"/>
</dbReference>
<dbReference type="FunFam" id="1.10.8.60:FF:000313">
    <property type="entry name" value="AAA ATPase, central domain protein"/>
    <property type="match status" value="1"/>
</dbReference>
<dbReference type="PANTHER" id="PTHR23074">
    <property type="entry name" value="AAA DOMAIN-CONTAINING"/>
    <property type="match status" value="1"/>
</dbReference>
<keyword evidence="10" id="KW-1185">Reference proteome</keyword>
<evidence type="ECO:0000259" key="7">
    <source>
        <dbReference type="SMART" id="SM00745"/>
    </source>
</evidence>
<evidence type="ECO:0000313" key="9">
    <source>
        <dbReference type="EMBL" id="QGR16962.1"/>
    </source>
</evidence>
<accession>A0A650CGM4</accession>
<dbReference type="AlphaFoldDB" id="A0A650CGM4"/>
<name>A0A650CGM4_SULOH</name>
<dbReference type="SUPFAM" id="SSF52540">
    <property type="entry name" value="P-loop containing nucleoside triphosphate hydrolases"/>
    <property type="match status" value="1"/>
</dbReference>
<dbReference type="InterPro" id="IPR003959">
    <property type="entry name" value="ATPase_AAA_core"/>
</dbReference>
<protein>
    <submittedName>
        <fullName evidence="9">AAA family ATPase</fullName>
    </submittedName>
    <submittedName>
        <fullName evidence="8">SpoVK/Ycf46/Vps4 family AAA+-type ATPase</fullName>
    </submittedName>
</protein>
<dbReference type="InterPro" id="IPR015415">
    <property type="entry name" value="Spast_Vps4_C"/>
</dbReference>
<comment type="subcellular location">
    <subcellularLocation>
        <location evidence="2">Cytoplasm</location>
    </subcellularLocation>
    <subcellularLocation>
        <location evidence="1">Membrane</location>
    </subcellularLocation>
</comment>
<dbReference type="InterPro" id="IPR003593">
    <property type="entry name" value="AAA+_ATPase"/>
</dbReference>
<dbReference type="EMBL" id="CP045484">
    <property type="protein sequence ID" value="QGR16962.1"/>
    <property type="molecule type" value="Genomic_DNA"/>
</dbReference>
<dbReference type="CDD" id="cd02682">
    <property type="entry name" value="MIT_AAA_Arch"/>
    <property type="match status" value="1"/>
</dbReference>
<dbReference type="PANTHER" id="PTHR23074:SF83">
    <property type="entry name" value="VACUOLAR PROTEIN SORTING-ASSOCIATED PROTEIN 4A"/>
    <property type="match status" value="1"/>
</dbReference>
<dbReference type="Pfam" id="PF04212">
    <property type="entry name" value="MIT"/>
    <property type="match status" value="1"/>
</dbReference>
<dbReference type="Proteomes" id="UP000427373">
    <property type="component" value="Chromosome"/>
</dbReference>
<dbReference type="InterPro" id="IPR041569">
    <property type="entry name" value="AAA_lid_3"/>
</dbReference>
<evidence type="ECO:0000313" key="10">
    <source>
        <dbReference type="Proteomes" id="UP000427373"/>
    </source>
</evidence>
<dbReference type="SUPFAM" id="SSF116846">
    <property type="entry name" value="MIT domain"/>
    <property type="match status" value="1"/>
</dbReference>
<proteinExistence type="predicted"/>
<dbReference type="InterPro" id="IPR007330">
    <property type="entry name" value="MIT_dom"/>
</dbReference>
<dbReference type="Pfam" id="PF09336">
    <property type="entry name" value="Vps4_C"/>
    <property type="match status" value="1"/>
</dbReference>
<dbReference type="OrthoDB" id="77269at2157"/>
<reference evidence="9 10" key="1">
    <citation type="submission" date="2019-10" db="EMBL/GenBank/DDBJ databases">
        <title>Genome Sequences from Six Type Strain Members of the Archaeal Family Sulfolobaceae: Acidianus ambivalens, Acidianus infernus, Metallosphaera prunae, Stygiolobus azoricus, Sulfolobus metallicus, and Sulfurisphaera ohwakuensis.</title>
        <authorList>
            <person name="Counts J.A."/>
            <person name="Kelly R.M."/>
        </authorList>
    </citation>
    <scope>NUCLEOTIDE SEQUENCE [LARGE SCALE GENOMIC DNA]</scope>
    <source>
        <strain evidence="9 10">TA-1</strain>
    </source>
</reference>
<organism evidence="9 10">
    <name type="scientific">Sulfurisphaera ohwakuensis</name>
    <dbReference type="NCBI Taxonomy" id="69656"/>
    <lineage>
        <taxon>Archaea</taxon>
        <taxon>Thermoproteota</taxon>
        <taxon>Thermoprotei</taxon>
        <taxon>Sulfolobales</taxon>
        <taxon>Sulfolobaceae</taxon>
        <taxon>Sulfurisphaera</taxon>
    </lineage>
</organism>
<dbReference type="GO" id="GO:0016020">
    <property type="term" value="C:membrane"/>
    <property type="evidence" value="ECO:0007669"/>
    <property type="project" value="UniProtKB-SubCell"/>
</dbReference>
<dbReference type="SMART" id="SM00745">
    <property type="entry name" value="MIT"/>
    <property type="match status" value="1"/>
</dbReference>